<dbReference type="PANTHER" id="PTHR30294">
    <property type="entry name" value="MEMBRANE COMPONENT OF ABC TRANSPORTER YHHJ-RELATED"/>
    <property type="match status" value="1"/>
</dbReference>
<feature type="transmembrane region" description="Helical" evidence="6">
    <location>
        <begin position="227"/>
        <end position="250"/>
    </location>
</feature>
<dbReference type="InterPro" id="IPR013525">
    <property type="entry name" value="ABC2_TM"/>
</dbReference>
<dbReference type="STRING" id="1219065.VPR01S_08_01640"/>
<dbReference type="PANTHER" id="PTHR30294:SF47">
    <property type="entry name" value="INNER MEMBRANE TRANSPORT PERMEASE YHHJ"/>
    <property type="match status" value="1"/>
</dbReference>
<evidence type="ECO:0000256" key="5">
    <source>
        <dbReference type="ARBA" id="ARBA00023136"/>
    </source>
</evidence>
<evidence type="ECO:0000313" key="8">
    <source>
        <dbReference type="EMBL" id="GAD67581.1"/>
    </source>
</evidence>
<keyword evidence="4 6" id="KW-1133">Transmembrane helix</keyword>
<dbReference type="RefSeq" id="WP_021705552.1">
    <property type="nucleotide sequence ID" value="NZ_BATJ01000008.1"/>
</dbReference>
<protein>
    <recommendedName>
        <fullName evidence="7">ABC-2 type transporter transmembrane domain-containing protein</fullName>
    </recommendedName>
</protein>
<comment type="subcellular location">
    <subcellularLocation>
        <location evidence="1">Cell membrane</location>
        <topology evidence="1">Multi-pass membrane protein</topology>
    </subcellularLocation>
</comment>
<reference evidence="8 9" key="1">
    <citation type="submission" date="2013-09" db="EMBL/GenBank/DDBJ databases">
        <title>Whole genome shotgun sequence of Vibrio proteolyticus NBRC 13287.</title>
        <authorList>
            <person name="Isaki S."/>
            <person name="Hosoyama A."/>
            <person name="Numata M."/>
            <person name="Hashimoto M."/>
            <person name="Hosoyama Y."/>
            <person name="Tsuchikane K."/>
            <person name="Noguchi M."/>
            <person name="Hirakata S."/>
            <person name="Ichikawa N."/>
            <person name="Ohji S."/>
            <person name="Yamazoe A."/>
            <person name="Fujita N."/>
        </authorList>
    </citation>
    <scope>NUCLEOTIDE SEQUENCE [LARGE SCALE GENOMIC DNA]</scope>
    <source>
        <strain evidence="8 9">NBRC 13287</strain>
    </source>
</reference>
<evidence type="ECO:0000256" key="3">
    <source>
        <dbReference type="ARBA" id="ARBA00022692"/>
    </source>
</evidence>
<gene>
    <name evidence="8" type="ORF">VPR01S_08_01640</name>
</gene>
<evidence type="ECO:0000259" key="7">
    <source>
        <dbReference type="Pfam" id="PF12698"/>
    </source>
</evidence>
<dbReference type="InterPro" id="IPR051449">
    <property type="entry name" value="ABC-2_transporter_component"/>
</dbReference>
<dbReference type="Gene3D" id="3.40.1710.10">
    <property type="entry name" value="abc type-2 transporter like domain"/>
    <property type="match status" value="1"/>
</dbReference>
<evidence type="ECO:0000256" key="4">
    <source>
        <dbReference type="ARBA" id="ARBA00022989"/>
    </source>
</evidence>
<evidence type="ECO:0000256" key="6">
    <source>
        <dbReference type="SAM" id="Phobius"/>
    </source>
</evidence>
<feature type="transmembrane region" description="Helical" evidence="6">
    <location>
        <begin position="184"/>
        <end position="206"/>
    </location>
</feature>
<dbReference type="Pfam" id="PF12698">
    <property type="entry name" value="ABC2_membrane_3"/>
    <property type="match status" value="1"/>
</dbReference>
<dbReference type="EMBL" id="BATJ01000008">
    <property type="protein sequence ID" value="GAD67581.1"/>
    <property type="molecule type" value="Genomic_DNA"/>
</dbReference>
<keyword evidence="5 6" id="KW-0472">Membrane</keyword>
<dbReference type="AlphaFoldDB" id="U2ZII5"/>
<evidence type="ECO:0000256" key="1">
    <source>
        <dbReference type="ARBA" id="ARBA00004651"/>
    </source>
</evidence>
<comment type="caution">
    <text evidence="8">The sequence shown here is derived from an EMBL/GenBank/DDBJ whole genome shotgun (WGS) entry which is preliminary data.</text>
</comment>
<feature type="transmembrane region" description="Helical" evidence="6">
    <location>
        <begin position="262"/>
        <end position="285"/>
    </location>
</feature>
<organism evidence="8 9">
    <name type="scientific">Vibrio proteolyticus NBRC 13287</name>
    <dbReference type="NCBI Taxonomy" id="1219065"/>
    <lineage>
        <taxon>Bacteria</taxon>
        <taxon>Pseudomonadati</taxon>
        <taxon>Pseudomonadota</taxon>
        <taxon>Gammaproteobacteria</taxon>
        <taxon>Vibrionales</taxon>
        <taxon>Vibrionaceae</taxon>
        <taxon>Vibrio</taxon>
    </lineage>
</organism>
<accession>U2ZII5</accession>
<feature type="transmembrane region" description="Helical" evidence="6">
    <location>
        <begin position="350"/>
        <end position="370"/>
    </location>
</feature>
<feature type="transmembrane region" description="Helical" evidence="6">
    <location>
        <begin position="292"/>
        <end position="313"/>
    </location>
</feature>
<name>U2ZII5_VIBPR</name>
<proteinExistence type="predicted"/>
<evidence type="ECO:0000313" key="9">
    <source>
        <dbReference type="Proteomes" id="UP000016570"/>
    </source>
</evidence>
<dbReference type="GO" id="GO:0005886">
    <property type="term" value="C:plasma membrane"/>
    <property type="evidence" value="ECO:0007669"/>
    <property type="project" value="UniProtKB-SubCell"/>
</dbReference>
<feature type="domain" description="ABC-2 type transporter transmembrane" evidence="7">
    <location>
        <begin position="16"/>
        <end position="357"/>
    </location>
</feature>
<feature type="transmembrane region" description="Helical" evidence="6">
    <location>
        <begin position="17"/>
        <end position="37"/>
    </location>
</feature>
<sequence>MNLHIPSQRQLLRRDKWLLSCLTWVPVMLAIMLWWIFSHGIARDLPIGVVDLSHSSLSRTLSRDYDATSAMSVDYQFQDVAQARQALIQGDVYAYVIIPANFDKDIYRSMPPQVSVFYNSQFILVGKLIKSSVAAAQGTFNAKVDVMRNLAKGNTTTLSAMGQALPVRTQITALFNKNSNYAQFLIGAIVPALWQISMVASTILILAANQRAVALTTWLSERPLATIARTLAGYVPLFLAQGVAFLIWFYQLIEWPMHGSLSALILAQLVTVIACMIMGSFFFFMTLDAARALSLGGAFTAPSLAFMGITFPATDMNSLAQFWRSLLPISHYIEVQVAQVSYGADVLTSLYHLLPMAGYVVPLGLTLLFVRKHLAKARQEEVSV</sequence>
<dbReference type="Proteomes" id="UP000016570">
    <property type="component" value="Unassembled WGS sequence"/>
</dbReference>
<evidence type="ECO:0000256" key="2">
    <source>
        <dbReference type="ARBA" id="ARBA00022475"/>
    </source>
</evidence>
<keyword evidence="2" id="KW-1003">Cell membrane</keyword>
<dbReference type="eggNOG" id="COG0842">
    <property type="taxonomic scope" value="Bacteria"/>
</dbReference>
<keyword evidence="3 6" id="KW-0812">Transmembrane</keyword>
<keyword evidence="9" id="KW-1185">Reference proteome</keyword>
<dbReference type="GO" id="GO:0140359">
    <property type="term" value="F:ABC-type transporter activity"/>
    <property type="evidence" value="ECO:0007669"/>
    <property type="project" value="InterPro"/>
</dbReference>